<keyword evidence="2" id="KW-0472">Membrane</keyword>
<dbReference type="RefSeq" id="WP_322413185.1">
    <property type="nucleotide sequence ID" value="NZ_WNVG01000919.1"/>
</dbReference>
<evidence type="ECO:0000313" key="4">
    <source>
        <dbReference type="EMBL" id="MDZ5034789.1"/>
    </source>
</evidence>
<dbReference type="InterPro" id="IPR050515">
    <property type="entry name" value="Beta-lactam/transpept"/>
</dbReference>
<evidence type="ECO:0000256" key="2">
    <source>
        <dbReference type="ARBA" id="ARBA00023136"/>
    </source>
</evidence>
<dbReference type="EMBL" id="WNVG01000919">
    <property type="protein sequence ID" value="MDZ5034789.1"/>
    <property type="molecule type" value="Genomic_DNA"/>
</dbReference>
<dbReference type="Gene3D" id="3.40.710.10">
    <property type="entry name" value="DD-peptidase/beta-lactamase superfamily"/>
    <property type="match status" value="1"/>
</dbReference>
<evidence type="ECO:0000256" key="1">
    <source>
        <dbReference type="ARBA" id="ARBA00004370"/>
    </source>
</evidence>
<dbReference type="AlphaFoldDB" id="A0AAW9JA00"/>
<proteinExistence type="predicted"/>
<dbReference type="InterPro" id="IPR001460">
    <property type="entry name" value="PCN-bd_Tpept"/>
</dbReference>
<feature type="non-terminal residue" evidence="4">
    <location>
        <position position="161"/>
    </location>
</feature>
<dbReference type="Proteomes" id="UP001289066">
    <property type="component" value="Unassembled WGS sequence"/>
</dbReference>
<dbReference type="GO" id="GO:0005886">
    <property type="term" value="C:plasma membrane"/>
    <property type="evidence" value="ECO:0007669"/>
    <property type="project" value="TreeGrafter"/>
</dbReference>
<dbReference type="PANTHER" id="PTHR30627">
    <property type="entry name" value="PEPTIDOGLYCAN D,D-TRANSPEPTIDASE"/>
    <property type="match status" value="1"/>
</dbReference>
<feature type="domain" description="Penicillin-binding protein transpeptidase" evidence="3">
    <location>
        <begin position="10"/>
        <end position="154"/>
    </location>
</feature>
<sequence length="161" mass="17724">GEICSKNGKAYGHGDISVENALKVSCNDVFAKVGAKIGYDKMVRYMEKMGLFKPVFNLKGENRNEASGVKPTEENSMNNISIGQTIMVTPVQMAGLYNTVVNNGIYIKPTIVESIIDNNDNVVKEFKEKSTRIFSETAAKISQETMSKVIWEGSGFEAKVE</sequence>
<comment type="subcellular location">
    <subcellularLocation>
        <location evidence="1">Membrane</location>
    </subcellularLocation>
</comment>
<dbReference type="SUPFAM" id="SSF56601">
    <property type="entry name" value="beta-lactamase/transpeptidase-like"/>
    <property type="match status" value="1"/>
</dbReference>
<dbReference type="GO" id="GO:0071555">
    <property type="term" value="P:cell wall organization"/>
    <property type="evidence" value="ECO:0007669"/>
    <property type="project" value="TreeGrafter"/>
</dbReference>
<dbReference type="GO" id="GO:0008658">
    <property type="term" value="F:penicillin binding"/>
    <property type="evidence" value="ECO:0007669"/>
    <property type="project" value="InterPro"/>
</dbReference>
<reference evidence="4" key="1">
    <citation type="submission" date="2019-11" db="EMBL/GenBank/DDBJ databases">
        <title>Characterization of Clostridium perfringens isolates from swine manure treated agricultural soils.</title>
        <authorList>
            <person name="Wushke S.T."/>
        </authorList>
    </citation>
    <scope>NUCLEOTIDE SEQUENCE</scope>
    <source>
        <strain evidence="4">X15</strain>
    </source>
</reference>
<feature type="non-terminal residue" evidence="4">
    <location>
        <position position="1"/>
    </location>
</feature>
<dbReference type="Pfam" id="PF00905">
    <property type="entry name" value="Transpeptidase"/>
    <property type="match status" value="1"/>
</dbReference>
<dbReference type="PANTHER" id="PTHR30627:SF1">
    <property type="entry name" value="PEPTIDOGLYCAN D,D-TRANSPEPTIDASE FTSI"/>
    <property type="match status" value="1"/>
</dbReference>
<accession>A0AAW9JA00</accession>
<name>A0AAW9JA00_CLOPF</name>
<evidence type="ECO:0000259" key="3">
    <source>
        <dbReference type="Pfam" id="PF00905"/>
    </source>
</evidence>
<gene>
    <name evidence="4" type="ORF">GNF81_19045</name>
</gene>
<dbReference type="InterPro" id="IPR012338">
    <property type="entry name" value="Beta-lactam/transpept-like"/>
</dbReference>
<protein>
    <submittedName>
        <fullName evidence="4">Penicillin-binding protein 2</fullName>
    </submittedName>
</protein>
<organism evidence="4 5">
    <name type="scientific">Clostridium perfringens</name>
    <dbReference type="NCBI Taxonomy" id="1502"/>
    <lineage>
        <taxon>Bacteria</taxon>
        <taxon>Bacillati</taxon>
        <taxon>Bacillota</taxon>
        <taxon>Clostridia</taxon>
        <taxon>Eubacteriales</taxon>
        <taxon>Clostridiaceae</taxon>
        <taxon>Clostridium</taxon>
    </lineage>
</organism>
<evidence type="ECO:0000313" key="5">
    <source>
        <dbReference type="Proteomes" id="UP001289066"/>
    </source>
</evidence>
<comment type="caution">
    <text evidence="4">The sequence shown here is derived from an EMBL/GenBank/DDBJ whole genome shotgun (WGS) entry which is preliminary data.</text>
</comment>